<dbReference type="InterPro" id="IPR018485">
    <property type="entry name" value="FGGY_C"/>
</dbReference>
<evidence type="ECO:0000256" key="2">
    <source>
        <dbReference type="ARBA" id="ARBA00022679"/>
    </source>
</evidence>
<evidence type="ECO:0000256" key="1">
    <source>
        <dbReference type="ARBA" id="ARBA00009156"/>
    </source>
</evidence>
<keyword evidence="2" id="KW-0808">Transferase</keyword>
<organism evidence="7 8">
    <name type="scientific">Allobranchiibius huperziae</name>
    <dbReference type="NCBI Taxonomy" id="1874116"/>
    <lineage>
        <taxon>Bacteria</taxon>
        <taxon>Bacillati</taxon>
        <taxon>Actinomycetota</taxon>
        <taxon>Actinomycetes</taxon>
        <taxon>Micrococcales</taxon>
        <taxon>Dermacoccaceae</taxon>
        <taxon>Allobranchiibius</taxon>
    </lineage>
</organism>
<dbReference type="PANTHER" id="PTHR43095">
    <property type="entry name" value="SUGAR KINASE"/>
    <property type="match status" value="1"/>
</dbReference>
<feature type="domain" description="Carbohydrate kinase FGGY C-terminal" evidence="6">
    <location>
        <begin position="285"/>
        <end position="431"/>
    </location>
</feature>
<evidence type="ECO:0000313" key="7">
    <source>
        <dbReference type="EMBL" id="NYJ73601.1"/>
    </source>
</evidence>
<feature type="domain" description="Carbohydrate kinase FGGY N-terminal" evidence="5">
    <location>
        <begin position="8"/>
        <end position="243"/>
    </location>
</feature>
<dbReference type="InterPro" id="IPR050406">
    <property type="entry name" value="FGGY_Carb_Kinase"/>
</dbReference>
<protein>
    <submittedName>
        <fullName evidence="7">Sugar (Pentulose or hexulose) kinase</fullName>
    </submittedName>
</protein>
<evidence type="ECO:0000313" key="8">
    <source>
        <dbReference type="Proteomes" id="UP000571817"/>
    </source>
</evidence>
<dbReference type="CDD" id="cd07783">
    <property type="entry name" value="ASKHA_NBD_FGGY_SePSK_AtXK1-like"/>
    <property type="match status" value="1"/>
</dbReference>
<comment type="caution">
    <text evidence="7">The sequence shown here is derived from an EMBL/GenBank/DDBJ whole genome shotgun (WGS) entry which is preliminary data.</text>
</comment>
<dbReference type="Pfam" id="PF02782">
    <property type="entry name" value="FGGY_C"/>
    <property type="match status" value="1"/>
</dbReference>
<dbReference type="Proteomes" id="UP000571817">
    <property type="component" value="Unassembled WGS sequence"/>
</dbReference>
<dbReference type="Gene3D" id="3.30.420.40">
    <property type="match status" value="2"/>
</dbReference>
<dbReference type="AlphaFoldDB" id="A0A853DFC3"/>
<dbReference type="GO" id="GO:0016301">
    <property type="term" value="F:kinase activity"/>
    <property type="evidence" value="ECO:0007669"/>
    <property type="project" value="UniProtKB-KW"/>
</dbReference>
<keyword evidence="3 7" id="KW-0418">Kinase</keyword>
<evidence type="ECO:0000259" key="5">
    <source>
        <dbReference type="Pfam" id="PF00370"/>
    </source>
</evidence>
<keyword evidence="8" id="KW-1185">Reference proteome</keyword>
<feature type="compositionally biased region" description="Basic and acidic residues" evidence="4">
    <location>
        <begin position="38"/>
        <end position="48"/>
    </location>
</feature>
<dbReference type="PIRSF" id="PIRSF000538">
    <property type="entry name" value="GlpK"/>
    <property type="match status" value="1"/>
</dbReference>
<proteinExistence type="inferred from homology"/>
<evidence type="ECO:0000256" key="4">
    <source>
        <dbReference type="SAM" id="MobiDB-lite"/>
    </source>
</evidence>
<dbReference type="RefSeq" id="WP_179478968.1">
    <property type="nucleotide sequence ID" value="NZ_JACCFW010000001.1"/>
</dbReference>
<dbReference type="Pfam" id="PF00370">
    <property type="entry name" value="FGGY_N"/>
    <property type="match status" value="1"/>
</dbReference>
<sequence>MSAIDATCGIDVGTQGVRASLVDAEGRTLGSGAAPITSDHRDGRRHEQDPEQWWTALCDAVRQALDVAGEVHVTAIAIDATSGTVLVEHADGSPAGPALMYDDTRAQGFADRAQRAGESLWSSLGYRIQPAWALAKVLWLRGEDVLGAGDRVVHQSDHLVRRLVGSVVPTDTSHALKTGVDLRTAAWPADVFAELGIPLELLPGVALPTTVAGVVSRSAASEAGLTTGAVVRLGMTDGCAAQIAAGALEIGHWSSALGTTLVVKGSTDELVLDPSGAVYCHRHPDGGWLPGGASSTGAGALRDAFTHGEDLGQLTEQAAGLGVIPGATYPLIGRGERFPFVAADAVGFVGGHADSDAARFAALCQGIAYVERLSYDVLASLGADTTGPVSFTGGPTANEWWNQLRCDLLGRPVRVPREPHPSTGMAMLAAAEPGRLTETVASMVGIGRSYSPDADRGGQLRQGYAELVTALVERGWLGSQAASYALAEAGGVPR</sequence>
<dbReference type="EMBL" id="JACCFW010000001">
    <property type="protein sequence ID" value="NYJ73601.1"/>
    <property type="molecule type" value="Genomic_DNA"/>
</dbReference>
<dbReference type="GO" id="GO:0005975">
    <property type="term" value="P:carbohydrate metabolic process"/>
    <property type="evidence" value="ECO:0007669"/>
    <property type="project" value="InterPro"/>
</dbReference>
<evidence type="ECO:0000256" key="3">
    <source>
        <dbReference type="ARBA" id="ARBA00022777"/>
    </source>
</evidence>
<feature type="region of interest" description="Disordered" evidence="4">
    <location>
        <begin position="29"/>
        <end position="48"/>
    </location>
</feature>
<gene>
    <name evidence="7" type="ORF">HNR15_000564</name>
</gene>
<reference evidence="7 8" key="1">
    <citation type="submission" date="2020-07" db="EMBL/GenBank/DDBJ databases">
        <title>Sequencing the genomes of 1000 actinobacteria strains.</title>
        <authorList>
            <person name="Klenk H.-P."/>
        </authorList>
    </citation>
    <scope>NUCLEOTIDE SEQUENCE [LARGE SCALE GENOMIC DNA]</scope>
    <source>
        <strain evidence="7 8">DSM 29531</strain>
    </source>
</reference>
<comment type="similarity">
    <text evidence="1">Belongs to the FGGY kinase family.</text>
</comment>
<dbReference type="InterPro" id="IPR000577">
    <property type="entry name" value="Carb_kinase_FGGY"/>
</dbReference>
<dbReference type="InterPro" id="IPR018484">
    <property type="entry name" value="FGGY_N"/>
</dbReference>
<accession>A0A853DFC3</accession>
<dbReference type="SUPFAM" id="SSF53067">
    <property type="entry name" value="Actin-like ATPase domain"/>
    <property type="match status" value="2"/>
</dbReference>
<dbReference type="InterPro" id="IPR043129">
    <property type="entry name" value="ATPase_NBD"/>
</dbReference>
<evidence type="ECO:0000259" key="6">
    <source>
        <dbReference type="Pfam" id="PF02782"/>
    </source>
</evidence>
<name>A0A853DFC3_9MICO</name>